<protein>
    <submittedName>
        <fullName evidence="2">Uncharacterized protein</fullName>
    </submittedName>
</protein>
<dbReference type="EMBL" id="CM017628">
    <property type="protein sequence ID" value="TYH65449.1"/>
    <property type="molecule type" value="Genomic_DNA"/>
</dbReference>
<organism evidence="2 3">
    <name type="scientific">Gossypium tomentosum</name>
    <name type="common">Hawaiian cotton</name>
    <name type="synonym">Gossypium sandvicense</name>
    <dbReference type="NCBI Taxonomy" id="34277"/>
    <lineage>
        <taxon>Eukaryota</taxon>
        <taxon>Viridiplantae</taxon>
        <taxon>Streptophyta</taxon>
        <taxon>Embryophyta</taxon>
        <taxon>Tracheophyta</taxon>
        <taxon>Spermatophyta</taxon>
        <taxon>Magnoliopsida</taxon>
        <taxon>eudicotyledons</taxon>
        <taxon>Gunneridae</taxon>
        <taxon>Pentapetalae</taxon>
        <taxon>rosids</taxon>
        <taxon>malvids</taxon>
        <taxon>Malvales</taxon>
        <taxon>Malvaceae</taxon>
        <taxon>Malvoideae</taxon>
        <taxon>Gossypium</taxon>
    </lineage>
</organism>
<feature type="compositionally biased region" description="Basic and acidic residues" evidence="1">
    <location>
        <begin position="28"/>
        <end position="38"/>
    </location>
</feature>
<keyword evidence="3" id="KW-1185">Reference proteome</keyword>
<dbReference type="AlphaFoldDB" id="A0A5D2KF95"/>
<evidence type="ECO:0000313" key="2">
    <source>
        <dbReference type="EMBL" id="TYH65449.1"/>
    </source>
</evidence>
<evidence type="ECO:0000313" key="3">
    <source>
        <dbReference type="Proteomes" id="UP000322667"/>
    </source>
</evidence>
<dbReference type="Proteomes" id="UP000322667">
    <property type="component" value="Chromosome D06"/>
</dbReference>
<accession>A0A5D2KF95</accession>
<gene>
    <name evidence="2" type="ORF">ES332_D06G057000v1</name>
</gene>
<feature type="region of interest" description="Disordered" evidence="1">
    <location>
        <begin position="28"/>
        <end position="68"/>
    </location>
</feature>
<sequence>MSLLSALRLDPNNQSVIENIRVAEQKLKDEPQRADWDRSASSSHNNQGSNNHSTGSRSHGASPPFSMPFDISALPTNIANMFINMAGREDRNVNGSEEAGIRMGGGNTNLNFGGQMNMPEELTGAFRSMMGMFSGTSPHGNNTPDTNGRSASN</sequence>
<feature type="compositionally biased region" description="Polar residues" evidence="1">
    <location>
        <begin position="134"/>
        <end position="153"/>
    </location>
</feature>
<feature type="region of interest" description="Disordered" evidence="1">
    <location>
        <begin position="133"/>
        <end position="153"/>
    </location>
</feature>
<proteinExistence type="predicted"/>
<evidence type="ECO:0000256" key="1">
    <source>
        <dbReference type="SAM" id="MobiDB-lite"/>
    </source>
</evidence>
<name>A0A5D2KF95_GOSTO</name>
<reference evidence="2 3" key="1">
    <citation type="submission" date="2019-07" db="EMBL/GenBank/DDBJ databases">
        <title>WGS assembly of Gossypium tomentosum.</title>
        <authorList>
            <person name="Chen Z.J."/>
            <person name="Sreedasyam A."/>
            <person name="Ando A."/>
            <person name="Song Q."/>
            <person name="De L."/>
            <person name="Hulse-Kemp A."/>
            <person name="Ding M."/>
            <person name="Ye W."/>
            <person name="Kirkbride R."/>
            <person name="Jenkins J."/>
            <person name="Plott C."/>
            <person name="Lovell J."/>
            <person name="Lin Y.-M."/>
            <person name="Vaughn R."/>
            <person name="Liu B."/>
            <person name="Li W."/>
            <person name="Simpson S."/>
            <person name="Scheffler B."/>
            <person name="Saski C."/>
            <person name="Grover C."/>
            <person name="Hu G."/>
            <person name="Conover J."/>
            <person name="Carlson J."/>
            <person name="Shu S."/>
            <person name="Boston L."/>
            <person name="Williams M."/>
            <person name="Peterson D."/>
            <person name="Mcgee K."/>
            <person name="Jones D."/>
            <person name="Wendel J."/>
            <person name="Stelly D."/>
            <person name="Grimwood J."/>
            <person name="Schmutz J."/>
        </authorList>
    </citation>
    <scope>NUCLEOTIDE SEQUENCE [LARGE SCALE GENOMIC DNA]</scope>
    <source>
        <strain evidence="2">7179.01</strain>
    </source>
</reference>
<feature type="compositionally biased region" description="Low complexity" evidence="1">
    <location>
        <begin position="39"/>
        <end position="56"/>
    </location>
</feature>